<protein>
    <submittedName>
        <fullName evidence="1">Unnamed protein product</fullName>
    </submittedName>
</protein>
<dbReference type="EMBL" id="BSXW01012490">
    <property type="protein sequence ID" value="GMF65653.1"/>
    <property type="molecule type" value="Genomic_DNA"/>
</dbReference>
<dbReference type="AlphaFoldDB" id="A0A9W6YK44"/>
<comment type="caution">
    <text evidence="1">The sequence shown here is derived from an EMBL/GenBank/DDBJ whole genome shotgun (WGS) entry which is preliminary data.</text>
</comment>
<accession>A0A9W6YK44</accession>
<organism evidence="1 2">
    <name type="scientific">Phytophthora lilii</name>
    <dbReference type="NCBI Taxonomy" id="2077276"/>
    <lineage>
        <taxon>Eukaryota</taxon>
        <taxon>Sar</taxon>
        <taxon>Stramenopiles</taxon>
        <taxon>Oomycota</taxon>
        <taxon>Peronosporomycetes</taxon>
        <taxon>Peronosporales</taxon>
        <taxon>Peronosporaceae</taxon>
        <taxon>Phytophthora</taxon>
    </lineage>
</organism>
<evidence type="ECO:0000313" key="1">
    <source>
        <dbReference type="EMBL" id="GMF65653.1"/>
    </source>
</evidence>
<evidence type="ECO:0000313" key="2">
    <source>
        <dbReference type="Proteomes" id="UP001165083"/>
    </source>
</evidence>
<dbReference type="Proteomes" id="UP001165083">
    <property type="component" value="Unassembled WGS sequence"/>
</dbReference>
<name>A0A9W6YK44_9STRA</name>
<proteinExistence type="predicted"/>
<reference evidence="1" key="1">
    <citation type="submission" date="2023-04" db="EMBL/GenBank/DDBJ databases">
        <title>Phytophthora lilii NBRC 32176.</title>
        <authorList>
            <person name="Ichikawa N."/>
            <person name="Sato H."/>
            <person name="Tonouchi N."/>
        </authorList>
    </citation>
    <scope>NUCLEOTIDE SEQUENCE</scope>
    <source>
        <strain evidence="1">NBRC 32176</strain>
    </source>
</reference>
<sequence>MITAAAKKLAMQAKLKLTPSNQEAVNKLFVKFKVGSTDQLGASADYSTVLDTPQFRRWAATVATLYRKNPELVDAVMLSTLVGRYGDEDVARMLTTVITVRGNKDTAKALQNAQFSKWASEEKTADDVFKLFKLNQIHTSSCS</sequence>
<dbReference type="OrthoDB" id="124845at2759"/>
<gene>
    <name evidence="1" type="ORF">Plil01_001828200</name>
</gene>
<keyword evidence="2" id="KW-1185">Reference proteome</keyword>